<keyword evidence="1" id="KW-0472">Membrane</keyword>
<accession>A0ABR2VT32</accession>
<feature type="transmembrane region" description="Helical" evidence="1">
    <location>
        <begin position="110"/>
        <end position="129"/>
    </location>
</feature>
<feature type="transmembrane region" description="Helical" evidence="1">
    <location>
        <begin position="223"/>
        <end position="243"/>
    </location>
</feature>
<feature type="transmembrane region" description="Helical" evidence="1">
    <location>
        <begin position="196"/>
        <end position="217"/>
    </location>
</feature>
<sequence length="315" mass="35205">MSSIPTQVIMNNLVNSTVTTVGASWLVLLFIQSLDKGLVAHKRPFKVAMTAQLLFGSIRNITIMLLCAGYPISCKLVAIIGGIDYQFFAIATEAVMYIRCRSFTNYRKLLTVLLIPTWIIRFGLCIWLVTTIQGPNNNIGEVCNIVMNYELSAMMQYIKIASELLILAFFVEHLVKLVRRGAPTKMSSSKGWKHLLINNCIFTGLIAFSEVLVGQITVYLTDYLYLTYSVVNLIQSLLLIFIVEDTRKIFVESHSLSNGGSLSFQPDQSLAGLDPTIRVQDTLTQGKPEVSEAEEGGRSWEYSIIPKNPYEINIS</sequence>
<proteinExistence type="predicted"/>
<dbReference type="Proteomes" id="UP001479436">
    <property type="component" value="Unassembled WGS sequence"/>
</dbReference>
<reference evidence="2 3" key="1">
    <citation type="submission" date="2023-04" db="EMBL/GenBank/DDBJ databases">
        <title>Genome of Basidiobolus ranarum AG-B5.</title>
        <authorList>
            <person name="Stajich J.E."/>
            <person name="Carter-House D."/>
            <person name="Gryganskyi A."/>
        </authorList>
    </citation>
    <scope>NUCLEOTIDE SEQUENCE [LARGE SCALE GENOMIC DNA]</scope>
    <source>
        <strain evidence="2 3">AG-B5</strain>
    </source>
</reference>
<gene>
    <name evidence="2" type="ORF">K7432_012465</name>
</gene>
<comment type="caution">
    <text evidence="2">The sequence shown here is derived from an EMBL/GenBank/DDBJ whole genome shotgun (WGS) entry which is preliminary data.</text>
</comment>
<keyword evidence="1" id="KW-1133">Transmembrane helix</keyword>
<feature type="transmembrane region" description="Helical" evidence="1">
    <location>
        <begin position="52"/>
        <end position="72"/>
    </location>
</feature>
<evidence type="ECO:0000313" key="3">
    <source>
        <dbReference type="Proteomes" id="UP001479436"/>
    </source>
</evidence>
<name>A0ABR2VT32_9FUNG</name>
<evidence type="ECO:0000256" key="1">
    <source>
        <dbReference type="SAM" id="Phobius"/>
    </source>
</evidence>
<protein>
    <submittedName>
        <fullName evidence="2">Uncharacterized protein</fullName>
    </submittedName>
</protein>
<dbReference type="EMBL" id="JASJQH010007963">
    <property type="protein sequence ID" value="KAK9696447.1"/>
    <property type="molecule type" value="Genomic_DNA"/>
</dbReference>
<feature type="transmembrane region" description="Helical" evidence="1">
    <location>
        <begin position="12"/>
        <end position="31"/>
    </location>
</feature>
<keyword evidence="3" id="KW-1185">Reference proteome</keyword>
<organism evidence="2 3">
    <name type="scientific">Basidiobolus ranarum</name>
    <dbReference type="NCBI Taxonomy" id="34480"/>
    <lineage>
        <taxon>Eukaryota</taxon>
        <taxon>Fungi</taxon>
        <taxon>Fungi incertae sedis</taxon>
        <taxon>Zoopagomycota</taxon>
        <taxon>Entomophthoromycotina</taxon>
        <taxon>Basidiobolomycetes</taxon>
        <taxon>Basidiobolales</taxon>
        <taxon>Basidiobolaceae</taxon>
        <taxon>Basidiobolus</taxon>
    </lineage>
</organism>
<keyword evidence="1" id="KW-0812">Transmembrane</keyword>
<evidence type="ECO:0000313" key="2">
    <source>
        <dbReference type="EMBL" id="KAK9696447.1"/>
    </source>
</evidence>
<feature type="transmembrane region" description="Helical" evidence="1">
    <location>
        <begin position="157"/>
        <end position="175"/>
    </location>
</feature>